<name>A0A8J2Q0V0_9HEXA</name>
<feature type="non-terminal residue" evidence="1">
    <location>
        <position position="1"/>
    </location>
</feature>
<dbReference type="EMBL" id="CAJVCH010570854">
    <property type="protein sequence ID" value="CAG7836037.1"/>
    <property type="molecule type" value="Genomic_DNA"/>
</dbReference>
<comment type="caution">
    <text evidence="1">The sequence shown here is derived from an EMBL/GenBank/DDBJ whole genome shotgun (WGS) entry which is preliminary data.</text>
</comment>
<evidence type="ECO:0000313" key="2">
    <source>
        <dbReference type="Proteomes" id="UP000708208"/>
    </source>
</evidence>
<organism evidence="1 2">
    <name type="scientific">Allacma fusca</name>
    <dbReference type="NCBI Taxonomy" id="39272"/>
    <lineage>
        <taxon>Eukaryota</taxon>
        <taxon>Metazoa</taxon>
        <taxon>Ecdysozoa</taxon>
        <taxon>Arthropoda</taxon>
        <taxon>Hexapoda</taxon>
        <taxon>Collembola</taxon>
        <taxon>Symphypleona</taxon>
        <taxon>Sminthuridae</taxon>
        <taxon>Allacma</taxon>
    </lineage>
</organism>
<gene>
    <name evidence="1" type="ORF">AFUS01_LOCUS45328</name>
</gene>
<protein>
    <submittedName>
        <fullName evidence="1">Uncharacterized protein</fullName>
    </submittedName>
</protein>
<dbReference type="AlphaFoldDB" id="A0A8J2Q0V0"/>
<proteinExistence type="predicted"/>
<accession>A0A8J2Q0V0</accession>
<reference evidence="1" key="1">
    <citation type="submission" date="2021-06" db="EMBL/GenBank/DDBJ databases">
        <authorList>
            <person name="Hodson N. C."/>
            <person name="Mongue J. A."/>
            <person name="Jaron S. K."/>
        </authorList>
    </citation>
    <scope>NUCLEOTIDE SEQUENCE</scope>
</reference>
<keyword evidence="2" id="KW-1185">Reference proteome</keyword>
<dbReference type="Proteomes" id="UP000708208">
    <property type="component" value="Unassembled WGS sequence"/>
</dbReference>
<evidence type="ECO:0000313" key="1">
    <source>
        <dbReference type="EMBL" id="CAG7836037.1"/>
    </source>
</evidence>
<sequence length="26" mass="3043">AVTWNKLIPKVIYRLLVTNILFVKSI</sequence>